<gene>
    <name evidence="1" type="ORF">XD82_0416</name>
</gene>
<name>A0A117LRD7_9EURY</name>
<accession>A0A117LRD7</accession>
<comment type="caution">
    <text evidence="1">The sequence shown here is derived from an EMBL/GenBank/DDBJ whole genome shotgun (WGS) entry which is preliminary data.</text>
</comment>
<organism evidence="1 2">
    <name type="scientific">Methanoculleus marisnigri</name>
    <dbReference type="NCBI Taxonomy" id="2198"/>
    <lineage>
        <taxon>Archaea</taxon>
        <taxon>Methanobacteriati</taxon>
        <taxon>Methanobacteriota</taxon>
        <taxon>Stenosarchaea group</taxon>
        <taxon>Methanomicrobia</taxon>
        <taxon>Methanomicrobiales</taxon>
        <taxon>Methanomicrobiaceae</taxon>
        <taxon>Methanoculleus</taxon>
    </lineage>
</organism>
<dbReference type="EMBL" id="LGGD01000033">
    <property type="protein sequence ID" value="KUK63296.1"/>
    <property type="molecule type" value="Genomic_DNA"/>
</dbReference>
<protein>
    <submittedName>
        <fullName evidence="1">Uncharacterized protein</fullName>
    </submittedName>
</protein>
<dbReference type="Proteomes" id="UP000054323">
    <property type="component" value="Unassembled WGS sequence"/>
</dbReference>
<sequence length="79" mass="9032">MMLMTWVFAKTVGKKRYDVARVEKKIETNESSLKLRAAIPMIRAFARKKRMTGMSGKRMVSGTPAKRVIAAEMRIMIVK</sequence>
<evidence type="ECO:0000313" key="1">
    <source>
        <dbReference type="EMBL" id="KUK63296.1"/>
    </source>
</evidence>
<reference evidence="2" key="1">
    <citation type="journal article" date="2015" name="MBio">
        <title>Genome-Resolved Metagenomic Analysis Reveals Roles for Candidate Phyla and Other Microbial Community Members in Biogeochemical Transformations in Oil Reservoirs.</title>
        <authorList>
            <person name="Hu P."/>
            <person name="Tom L."/>
            <person name="Singh A."/>
            <person name="Thomas B.C."/>
            <person name="Baker B.J."/>
            <person name="Piceno Y.M."/>
            <person name="Andersen G.L."/>
            <person name="Banfield J.F."/>
        </authorList>
    </citation>
    <scope>NUCLEOTIDE SEQUENCE [LARGE SCALE GENOMIC DNA]</scope>
</reference>
<dbReference type="AlphaFoldDB" id="A0A117LRD7"/>
<proteinExistence type="predicted"/>
<evidence type="ECO:0000313" key="2">
    <source>
        <dbReference type="Proteomes" id="UP000054323"/>
    </source>
</evidence>